<evidence type="ECO:0000256" key="4">
    <source>
        <dbReference type="ARBA" id="ARBA00022475"/>
    </source>
</evidence>
<dbReference type="Gene3D" id="2.40.50.100">
    <property type="match status" value="1"/>
</dbReference>
<keyword evidence="5 9" id="KW-0997">Cell inner membrane</keyword>
<keyword evidence="10" id="KW-0175">Coiled coil</keyword>
<gene>
    <name evidence="14" type="ORF">ABS767_03425</name>
</gene>
<keyword evidence="3 9" id="KW-0813">Transport</keyword>
<feature type="region of interest" description="Disordered" evidence="11">
    <location>
        <begin position="1"/>
        <end position="22"/>
    </location>
</feature>
<dbReference type="NCBIfam" id="TIGR01843">
    <property type="entry name" value="type_I_hlyD"/>
    <property type="match status" value="1"/>
</dbReference>
<comment type="caution">
    <text evidence="14">The sequence shown here is derived from an EMBL/GenBank/DDBJ whole genome shotgun (WGS) entry which is preliminary data.</text>
</comment>
<keyword evidence="8 9" id="KW-0472">Membrane</keyword>
<evidence type="ECO:0000259" key="12">
    <source>
        <dbReference type="Pfam" id="PF25994"/>
    </source>
</evidence>
<dbReference type="InterPro" id="IPR010129">
    <property type="entry name" value="T1SS_HlyD"/>
</dbReference>
<evidence type="ECO:0000256" key="7">
    <source>
        <dbReference type="ARBA" id="ARBA00022989"/>
    </source>
</evidence>
<evidence type="ECO:0000313" key="15">
    <source>
        <dbReference type="Proteomes" id="UP001629244"/>
    </source>
</evidence>
<dbReference type="EMBL" id="JBELQC010000001">
    <property type="protein sequence ID" value="MFL9840005.1"/>
    <property type="molecule type" value="Genomic_DNA"/>
</dbReference>
<dbReference type="PROSITE" id="PS00543">
    <property type="entry name" value="HLYD_FAMILY"/>
    <property type="match status" value="1"/>
</dbReference>
<feature type="domain" description="AprE-like long alpha-helical hairpin" evidence="12">
    <location>
        <begin position="111"/>
        <end position="292"/>
    </location>
</feature>
<dbReference type="InterPro" id="IPR050739">
    <property type="entry name" value="MFP"/>
</dbReference>
<keyword evidence="15" id="KW-1185">Reference proteome</keyword>
<dbReference type="PRINTS" id="PR01490">
    <property type="entry name" value="RTXTOXIND"/>
</dbReference>
<name>A0ABW8YL73_9SPHN</name>
<evidence type="ECO:0000256" key="8">
    <source>
        <dbReference type="ARBA" id="ARBA00023136"/>
    </source>
</evidence>
<comment type="similarity">
    <text evidence="2 9">Belongs to the membrane fusion protein (MFP) (TC 8.A.1) family.</text>
</comment>
<evidence type="ECO:0000256" key="9">
    <source>
        <dbReference type="RuleBase" id="RU365093"/>
    </source>
</evidence>
<dbReference type="PANTHER" id="PTHR30386">
    <property type="entry name" value="MEMBRANE FUSION SUBUNIT OF EMRAB-TOLC MULTIDRUG EFFLUX PUMP"/>
    <property type="match status" value="1"/>
</dbReference>
<dbReference type="Pfam" id="PF26002">
    <property type="entry name" value="Beta-barrel_AprE"/>
    <property type="match status" value="1"/>
</dbReference>
<evidence type="ECO:0000256" key="5">
    <source>
        <dbReference type="ARBA" id="ARBA00022519"/>
    </source>
</evidence>
<dbReference type="Pfam" id="PF25994">
    <property type="entry name" value="HH_AprE"/>
    <property type="match status" value="1"/>
</dbReference>
<dbReference type="Proteomes" id="UP001629244">
    <property type="component" value="Unassembled WGS sequence"/>
</dbReference>
<dbReference type="SUPFAM" id="SSF111369">
    <property type="entry name" value="HlyD-like secretion proteins"/>
    <property type="match status" value="1"/>
</dbReference>
<evidence type="ECO:0000313" key="14">
    <source>
        <dbReference type="EMBL" id="MFL9840005.1"/>
    </source>
</evidence>
<feature type="transmembrane region" description="Helical" evidence="9">
    <location>
        <begin position="32"/>
        <end position="57"/>
    </location>
</feature>
<keyword evidence="7 9" id="KW-1133">Transmembrane helix</keyword>
<feature type="domain" description="AprE-like beta-barrel" evidence="13">
    <location>
        <begin position="335"/>
        <end position="424"/>
    </location>
</feature>
<comment type="subcellular location">
    <subcellularLocation>
        <location evidence="1 9">Cell inner membrane</location>
        <topology evidence="1 9">Single-pass membrane protein</topology>
    </subcellularLocation>
</comment>
<evidence type="ECO:0000256" key="1">
    <source>
        <dbReference type="ARBA" id="ARBA00004377"/>
    </source>
</evidence>
<evidence type="ECO:0000256" key="6">
    <source>
        <dbReference type="ARBA" id="ARBA00022692"/>
    </source>
</evidence>
<dbReference type="PANTHER" id="PTHR30386:SF17">
    <property type="entry name" value="ALKALINE PROTEASE SECRETION PROTEIN APRE"/>
    <property type="match status" value="1"/>
</dbReference>
<dbReference type="Gene3D" id="2.40.30.170">
    <property type="match status" value="1"/>
</dbReference>
<dbReference type="InterPro" id="IPR058982">
    <property type="entry name" value="Beta-barrel_AprE"/>
</dbReference>
<dbReference type="InterPro" id="IPR006144">
    <property type="entry name" value="Secretion_HlyD_CS"/>
</dbReference>
<keyword evidence="4 9" id="KW-1003">Cell membrane</keyword>
<accession>A0ABW8YL73</accession>
<proteinExistence type="inferred from homology"/>
<feature type="coiled-coil region" evidence="10">
    <location>
        <begin position="223"/>
        <end position="264"/>
    </location>
</feature>
<evidence type="ECO:0000256" key="11">
    <source>
        <dbReference type="SAM" id="MobiDB-lite"/>
    </source>
</evidence>
<feature type="coiled-coil region" evidence="10">
    <location>
        <begin position="164"/>
        <end position="198"/>
    </location>
</feature>
<evidence type="ECO:0000259" key="13">
    <source>
        <dbReference type="Pfam" id="PF26002"/>
    </source>
</evidence>
<protein>
    <recommendedName>
        <fullName evidence="9">Membrane fusion protein (MFP) family protein</fullName>
    </recommendedName>
</protein>
<organism evidence="14 15">
    <name type="scientific">Sphingomonas plantiphila</name>
    <dbReference type="NCBI Taxonomy" id="3163295"/>
    <lineage>
        <taxon>Bacteria</taxon>
        <taxon>Pseudomonadati</taxon>
        <taxon>Pseudomonadota</taxon>
        <taxon>Alphaproteobacteria</taxon>
        <taxon>Sphingomonadales</taxon>
        <taxon>Sphingomonadaceae</taxon>
        <taxon>Sphingomonas</taxon>
    </lineage>
</organism>
<reference evidence="14 15" key="1">
    <citation type="submission" date="2024-06" db="EMBL/GenBank/DDBJ databases">
        <authorList>
            <person name="Kaempfer P."/>
            <person name="Viver T."/>
        </authorList>
    </citation>
    <scope>NUCLEOTIDE SEQUENCE [LARGE SCALE GENOMIC DNA]</scope>
    <source>
        <strain evidence="14 15">ST-64</strain>
    </source>
</reference>
<dbReference type="RefSeq" id="WP_408076963.1">
    <property type="nucleotide sequence ID" value="NZ_JBELQC010000001.1"/>
</dbReference>
<dbReference type="InterPro" id="IPR058781">
    <property type="entry name" value="HH_AprE-like"/>
</dbReference>
<evidence type="ECO:0000256" key="2">
    <source>
        <dbReference type="ARBA" id="ARBA00009477"/>
    </source>
</evidence>
<sequence>MNAHMPVDAAPPVEPERPEGADDRLRRRTRHAFALIAVLLFGLFGLAAFLQIGGAVIGSGEVVVDSSVRVVSHPTGGVLRDVLVRNGDRVRQGQVLVRLDTTVTEIGSQSASTGLDQLLARRARLEAERDGAAVLRFPSELTGNGDARTQEVIAREKGLFDLRRAELVGTLALLRQRIEQLDSEIAGYRVQIDATERQLVLIEPELEGLRRLHEKQLVTINRLNSAERAAVQLEGSKAALQSNIAQARARISETREQILNVTKNMRSDAATQLADVIAQINEQQVRVASTADAVARSDVRAPQSGTVDKIAFTTVGSAVPPAQPILQIVPDRDTLVVEARIRPQDVDQVRTGQDARVTFSGLDRQTTPDIPGTVIFVSPELTRDDRTGMSFYRIRVRIDGAVATRNTPVALKAGMPAEVFVATGERSMLSYLVKPMIDQIRYAFREG</sequence>
<evidence type="ECO:0000256" key="10">
    <source>
        <dbReference type="SAM" id="Coils"/>
    </source>
</evidence>
<keyword evidence="6 9" id="KW-0812">Transmembrane</keyword>
<evidence type="ECO:0000256" key="3">
    <source>
        <dbReference type="ARBA" id="ARBA00022448"/>
    </source>
</evidence>